<dbReference type="EMBL" id="KD168037">
    <property type="protein sequence ID" value="EMS55610.1"/>
    <property type="molecule type" value="Genomic_DNA"/>
</dbReference>
<evidence type="ECO:0000313" key="1">
    <source>
        <dbReference type="EMBL" id="EMS55610.1"/>
    </source>
</evidence>
<dbReference type="AlphaFoldDB" id="M7ZTE1"/>
<protein>
    <submittedName>
        <fullName evidence="1">Uncharacterized protein</fullName>
    </submittedName>
</protein>
<accession>M7ZTE1</accession>
<organism evidence="1">
    <name type="scientific">Triticum urartu</name>
    <name type="common">Red wild einkorn</name>
    <name type="synonym">Crithodium urartu</name>
    <dbReference type="NCBI Taxonomy" id="4572"/>
    <lineage>
        <taxon>Eukaryota</taxon>
        <taxon>Viridiplantae</taxon>
        <taxon>Streptophyta</taxon>
        <taxon>Embryophyta</taxon>
        <taxon>Tracheophyta</taxon>
        <taxon>Spermatophyta</taxon>
        <taxon>Magnoliopsida</taxon>
        <taxon>Liliopsida</taxon>
        <taxon>Poales</taxon>
        <taxon>Poaceae</taxon>
        <taxon>BOP clade</taxon>
        <taxon>Pooideae</taxon>
        <taxon>Triticodae</taxon>
        <taxon>Triticeae</taxon>
        <taxon>Triticinae</taxon>
        <taxon>Triticum</taxon>
    </lineage>
</organism>
<proteinExistence type="predicted"/>
<sequence>MERDWLEVNRLTQERGQSIVAKVQTNQSNRKLTDPKLGSVDNPIMQKDRRSTKKWMTLNFIPRSQICHQEQKKRRTKKPGDQIASDQAKVPKIAHNALQQEYNESAGKRQYNTVALLGQNIAGGQEQHYVAKHK</sequence>
<gene>
    <name evidence="1" type="ORF">TRIUR3_00971</name>
</gene>
<reference evidence="1" key="1">
    <citation type="journal article" date="2013" name="Nature">
        <title>Draft genome of the wheat A-genome progenitor Triticum urartu.</title>
        <authorList>
            <person name="Ling H.Q."/>
            <person name="Zhao S."/>
            <person name="Liu D."/>
            <person name="Wang J."/>
            <person name="Sun H."/>
            <person name="Zhang C."/>
            <person name="Fan H."/>
            <person name="Li D."/>
            <person name="Dong L."/>
            <person name="Tao Y."/>
            <person name="Gao C."/>
            <person name="Wu H."/>
            <person name="Li Y."/>
            <person name="Cui Y."/>
            <person name="Guo X."/>
            <person name="Zheng S."/>
            <person name="Wang B."/>
            <person name="Yu K."/>
            <person name="Liang Q."/>
            <person name="Yang W."/>
            <person name="Lou X."/>
            <person name="Chen J."/>
            <person name="Feng M."/>
            <person name="Jian J."/>
            <person name="Zhang X."/>
            <person name="Luo G."/>
            <person name="Jiang Y."/>
            <person name="Liu J."/>
            <person name="Wang Z."/>
            <person name="Sha Y."/>
            <person name="Zhang B."/>
            <person name="Wu H."/>
            <person name="Tang D."/>
            <person name="Shen Q."/>
            <person name="Xue P."/>
            <person name="Zou S."/>
            <person name="Wang X."/>
            <person name="Liu X."/>
            <person name="Wang F."/>
            <person name="Yang Y."/>
            <person name="An X."/>
            <person name="Dong Z."/>
            <person name="Zhang K."/>
            <person name="Zhang X."/>
            <person name="Luo M.C."/>
            <person name="Dvorak J."/>
            <person name="Tong Y."/>
            <person name="Wang J."/>
            <person name="Yang H."/>
            <person name="Li Z."/>
            <person name="Wang D."/>
            <person name="Zhang A."/>
            <person name="Wang J."/>
        </authorList>
    </citation>
    <scope>NUCLEOTIDE SEQUENCE</scope>
</reference>
<name>M7ZTE1_TRIUA</name>